<feature type="chain" id="PRO_5046075929" evidence="1">
    <location>
        <begin position="25"/>
        <end position="151"/>
    </location>
</feature>
<evidence type="ECO:0000256" key="1">
    <source>
        <dbReference type="SAM" id="SignalP"/>
    </source>
</evidence>
<reference evidence="2 3" key="1">
    <citation type="submission" date="2022-10" db="EMBL/GenBank/DDBJ databases">
        <title>paucibacter sp. hw8 Genome sequencing.</title>
        <authorList>
            <person name="Park S."/>
        </authorList>
    </citation>
    <scope>NUCLEOTIDE SEQUENCE [LARGE SCALE GENOMIC DNA]</scope>
    <source>
        <strain evidence="3">hw8</strain>
    </source>
</reference>
<protein>
    <submittedName>
        <fullName evidence="2">DUF192 domain-containing protein</fullName>
    </submittedName>
</protein>
<evidence type="ECO:0000313" key="2">
    <source>
        <dbReference type="EMBL" id="MDC8783883.1"/>
    </source>
</evidence>
<dbReference type="RefSeq" id="WP_273594991.1">
    <property type="nucleotide sequence ID" value="NZ_JAQQXS010000001.1"/>
</dbReference>
<gene>
    <name evidence="2" type="ORF">PRZ01_01600</name>
</gene>
<dbReference type="PANTHER" id="PTHR37953">
    <property type="entry name" value="UPF0127 PROTEIN MJ1496"/>
    <property type="match status" value="1"/>
</dbReference>
<dbReference type="EMBL" id="JAQQXS010000001">
    <property type="protein sequence ID" value="MDC8783883.1"/>
    <property type="molecule type" value="Genomic_DNA"/>
</dbReference>
<accession>A0ABT5KLV7</accession>
<dbReference type="Pfam" id="PF02643">
    <property type="entry name" value="DUF192"/>
    <property type="match status" value="1"/>
</dbReference>
<dbReference type="Gene3D" id="2.60.120.1140">
    <property type="entry name" value="Protein of unknown function DUF192"/>
    <property type="match status" value="1"/>
</dbReference>
<keyword evidence="3" id="KW-1185">Reference proteome</keyword>
<dbReference type="InterPro" id="IPR038695">
    <property type="entry name" value="Saro_0823-like_sf"/>
</dbReference>
<organism evidence="2 3">
    <name type="scientific">Roseateles koreensis</name>
    <dbReference type="NCBI Taxonomy" id="2987526"/>
    <lineage>
        <taxon>Bacteria</taxon>
        <taxon>Pseudomonadati</taxon>
        <taxon>Pseudomonadota</taxon>
        <taxon>Betaproteobacteria</taxon>
        <taxon>Burkholderiales</taxon>
        <taxon>Sphaerotilaceae</taxon>
        <taxon>Roseateles</taxon>
    </lineage>
</organism>
<name>A0ABT5KLV7_9BURK</name>
<evidence type="ECO:0000313" key="3">
    <source>
        <dbReference type="Proteomes" id="UP001219862"/>
    </source>
</evidence>
<dbReference type="PANTHER" id="PTHR37953:SF1">
    <property type="entry name" value="UPF0127 PROTEIN MJ1496"/>
    <property type="match status" value="1"/>
</dbReference>
<sequence>MQNKFFRVLCLASCGLWSTLPTLAQDQPQHLRSVQLTAGMHLIQAEVASSFEERQIGLMNRRSMPVGAGMLFVFEEANPQCFWMKNTLIPLSIAFVADDGTVVNVADMQAMSEVSHCSGKPVRYALEMNQGWFAKRGIKPGFKMSGGPWPK</sequence>
<dbReference type="Proteomes" id="UP001219862">
    <property type="component" value="Unassembled WGS sequence"/>
</dbReference>
<feature type="signal peptide" evidence="1">
    <location>
        <begin position="1"/>
        <end position="24"/>
    </location>
</feature>
<dbReference type="InterPro" id="IPR003795">
    <property type="entry name" value="DUF192"/>
</dbReference>
<proteinExistence type="predicted"/>
<comment type="caution">
    <text evidence="2">The sequence shown here is derived from an EMBL/GenBank/DDBJ whole genome shotgun (WGS) entry which is preliminary data.</text>
</comment>
<keyword evidence="1" id="KW-0732">Signal</keyword>